<protein>
    <recommendedName>
        <fullName evidence="2">Protein KRI1 homolog</fullName>
    </recommendedName>
</protein>
<feature type="compositionally biased region" description="Basic and acidic residues" evidence="3">
    <location>
        <begin position="354"/>
        <end position="371"/>
    </location>
</feature>
<feature type="region of interest" description="Disordered" evidence="3">
    <location>
        <begin position="412"/>
        <end position="520"/>
    </location>
</feature>
<evidence type="ECO:0000256" key="2">
    <source>
        <dbReference type="ARBA" id="ARBA00017294"/>
    </source>
</evidence>
<feature type="compositionally biased region" description="Basic residues" evidence="3">
    <location>
        <begin position="742"/>
        <end position="755"/>
    </location>
</feature>
<organism evidence="5 6">
    <name type="scientific">Brachionus plicatilis</name>
    <name type="common">Marine rotifer</name>
    <name type="synonym">Brachionus muelleri</name>
    <dbReference type="NCBI Taxonomy" id="10195"/>
    <lineage>
        <taxon>Eukaryota</taxon>
        <taxon>Metazoa</taxon>
        <taxon>Spiralia</taxon>
        <taxon>Gnathifera</taxon>
        <taxon>Rotifera</taxon>
        <taxon>Eurotatoria</taxon>
        <taxon>Monogononta</taxon>
        <taxon>Pseudotrocha</taxon>
        <taxon>Ploima</taxon>
        <taxon>Brachionidae</taxon>
        <taxon>Brachionus</taxon>
    </lineage>
</organism>
<feature type="compositionally biased region" description="Acidic residues" evidence="3">
    <location>
        <begin position="435"/>
        <end position="455"/>
    </location>
</feature>
<dbReference type="Pfam" id="PF05178">
    <property type="entry name" value="Kri1"/>
    <property type="match status" value="1"/>
</dbReference>
<evidence type="ECO:0000256" key="1">
    <source>
        <dbReference type="ARBA" id="ARBA00007473"/>
    </source>
</evidence>
<feature type="compositionally biased region" description="Basic and acidic residues" evidence="3">
    <location>
        <begin position="120"/>
        <end position="130"/>
    </location>
</feature>
<dbReference type="AlphaFoldDB" id="A0A3M7P385"/>
<feature type="region of interest" description="Disordered" evidence="3">
    <location>
        <begin position="106"/>
        <end position="130"/>
    </location>
</feature>
<dbReference type="PANTHER" id="PTHR14490">
    <property type="entry name" value="ZINC FINGER, ZZ TYPE"/>
    <property type="match status" value="1"/>
</dbReference>
<keyword evidence="6" id="KW-1185">Reference proteome</keyword>
<evidence type="ECO:0000313" key="5">
    <source>
        <dbReference type="EMBL" id="RMZ93546.1"/>
    </source>
</evidence>
<feature type="region of interest" description="Disordered" evidence="3">
    <location>
        <begin position="629"/>
        <end position="756"/>
    </location>
</feature>
<dbReference type="GO" id="GO:0000447">
    <property type="term" value="P:endonucleolytic cleavage in ITS1 to separate SSU-rRNA from 5.8S rRNA and LSU-rRNA from tricistronic rRNA transcript (SSU-rRNA, 5.8S rRNA, LSU-rRNA)"/>
    <property type="evidence" value="ECO:0007669"/>
    <property type="project" value="TreeGrafter"/>
</dbReference>
<feature type="compositionally biased region" description="Acidic residues" evidence="3">
    <location>
        <begin position="489"/>
        <end position="506"/>
    </location>
</feature>
<dbReference type="InterPro" id="IPR018034">
    <property type="entry name" value="Kri1"/>
</dbReference>
<feature type="domain" description="Kri1-like C-terminal" evidence="4">
    <location>
        <begin position="536"/>
        <end position="624"/>
    </location>
</feature>
<feature type="region of interest" description="Disordered" evidence="3">
    <location>
        <begin position="47"/>
        <end position="75"/>
    </location>
</feature>
<dbReference type="STRING" id="10195.A0A3M7P385"/>
<name>A0A3M7P385_BRAPC</name>
<dbReference type="EMBL" id="REGN01013724">
    <property type="protein sequence ID" value="RMZ93546.1"/>
    <property type="molecule type" value="Genomic_DNA"/>
</dbReference>
<feature type="compositionally biased region" description="Basic and acidic residues" evidence="3">
    <location>
        <begin position="647"/>
        <end position="688"/>
    </location>
</feature>
<dbReference type="InterPro" id="IPR024626">
    <property type="entry name" value="Kri1-like_C"/>
</dbReference>
<proteinExistence type="inferred from homology"/>
<feature type="compositionally biased region" description="Acidic residues" evidence="3">
    <location>
        <begin position="54"/>
        <end position="70"/>
    </location>
</feature>
<comment type="similarity">
    <text evidence="1">Belongs to the KRI1 family.</text>
</comment>
<dbReference type="GO" id="GO:0005730">
    <property type="term" value="C:nucleolus"/>
    <property type="evidence" value="ECO:0007669"/>
    <property type="project" value="TreeGrafter"/>
</dbReference>
<feature type="compositionally biased region" description="Acidic residues" evidence="3">
    <location>
        <begin position="633"/>
        <end position="646"/>
    </location>
</feature>
<sequence>MGNKKKIDLDVSDEEKTDSKNLLNINTKYAERYDNWRNKEELQKLKDKYGDVNLLDDDESSSDETEDEDARELTDDVEKEFLKALSLVKSRDPKIYDKEQCKFFDQYNSAKESEDEEEDPNKKRTKKEDKKTLKDLEREMILKKLEITDEHLENTNIYEDDENHNDNLKIKSNKSYFEEQDEIKKSLKNVVDKLAEESDDEEVFLKVKTKTEDEKEKEEADFIEWLKGKKEKIKDNELEKNMKYLHDHWNNPDLSYEEKYLRDFILNKRYIFKDSDEEDDEKDTVKTTEKDAKFDQPLDYVDLSEEEKIVENQEDFERKFNFRFEEPDPEFVKSYPRTIADSMRRKDNKRKEKRKEYKERKETEKQKKKEEIKRLKNLKRKEIMDKLEKLKKITGNYDLKLDVDDLEKDFDPDEYEKKMQATFDDEYYQQPDSTLNEDPDNEEDKPVFTDDEDEDLKYINWDEWGGKEESEEIPFEENNKKKKKKKKDDDDEPLDPDFIMDADYDPSMEQPTKAKKKGKFAEAVSNKKPIFDPNEKSFEEYFEEYYKLDCEDVIGGDLPCRFKYREVVPNDFGLTIEEILSSKDTELNQWASLRKAIQYRPIQDEIQDSKTFKNKKNQIDLKKKILASYYNPPDEEEEEEENEETDAEKVAKQELNSDKKQKSKNKKSENEKNSKEENEKESNSEKNQKSKHKKSEKDRMNKSPKKKQRVQQEENKEEEKTIQVTTKDHKIDEPNNIEKKNGIKKNKNKKKKKNKNIVESLTDERLAAY</sequence>
<feature type="compositionally biased region" description="Basic and acidic residues" evidence="3">
    <location>
        <begin position="710"/>
        <end position="741"/>
    </location>
</feature>
<accession>A0A3M7P385</accession>
<comment type="caution">
    <text evidence="5">The sequence shown here is derived from an EMBL/GenBank/DDBJ whole genome shotgun (WGS) entry which is preliminary data.</text>
</comment>
<feature type="region of interest" description="Disordered" evidence="3">
    <location>
        <begin position="333"/>
        <end position="371"/>
    </location>
</feature>
<evidence type="ECO:0000313" key="6">
    <source>
        <dbReference type="Proteomes" id="UP000276133"/>
    </source>
</evidence>
<dbReference type="Pfam" id="PF12936">
    <property type="entry name" value="Kri1_C"/>
    <property type="match status" value="1"/>
</dbReference>
<dbReference type="OrthoDB" id="10252032at2759"/>
<dbReference type="GO" id="GO:0030686">
    <property type="term" value="C:90S preribosome"/>
    <property type="evidence" value="ECO:0007669"/>
    <property type="project" value="TreeGrafter"/>
</dbReference>
<dbReference type="PANTHER" id="PTHR14490:SF5">
    <property type="entry name" value="PROTEIN KRI1 HOMOLOG"/>
    <property type="match status" value="1"/>
</dbReference>
<reference evidence="5 6" key="1">
    <citation type="journal article" date="2018" name="Sci. Rep.">
        <title>Genomic signatures of local adaptation to the degree of environmental predictability in rotifers.</title>
        <authorList>
            <person name="Franch-Gras L."/>
            <person name="Hahn C."/>
            <person name="Garcia-Roger E.M."/>
            <person name="Carmona M.J."/>
            <person name="Serra M."/>
            <person name="Gomez A."/>
        </authorList>
    </citation>
    <scope>NUCLEOTIDE SEQUENCE [LARGE SCALE GENOMIC DNA]</scope>
    <source>
        <strain evidence="5">HYR1</strain>
    </source>
</reference>
<evidence type="ECO:0000259" key="4">
    <source>
        <dbReference type="Pfam" id="PF12936"/>
    </source>
</evidence>
<feature type="non-terminal residue" evidence="5">
    <location>
        <position position="769"/>
    </location>
</feature>
<evidence type="ECO:0000256" key="3">
    <source>
        <dbReference type="SAM" id="MobiDB-lite"/>
    </source>
</evidence>
<gene>
    <name evidence="5" type="ORF">BpHYR1_034002</name>
</gene>
<dbReference type="Proteomes" id="UP000276133">
    <property type="component" value="Unassembled WGS sequence"/>
</dbReference>